<evidence type="ECO:0000313" key="3">
    <source>
        <dbReference type="Proteomes" id="UP000093954"/>
    </source>
</evidence>
<evidence type="ECO:0000313" key="2">
    <source>
        <dbReference type="EMBL" id="OBR91421.1"/>
    </source>
</evidence>
<comment type="caution">
    <text evidence="2">The sequence shown here is derived from an EMBL/GenBank/DDBJ whole genome shotgun (WGS) entry which is preliminary data.</text>
</comment>
<keyword evidence="3" id="KW-1185">Reference proteome</keyword>
<accession>A0A1A6AMY3</accession>
<sequence>MSECKYYNEDFNKCTNPHNPGNTNKTSTSIGVTSNKCSKLSEDCVFNGNRSRGYCGYYDEDFNKCYNSHNPGNTNRTSTSIGVTSNKCSKLSEDCAFNGSKSRGYCSYYDEDFNKCYNSHNPGNTNRTSTSIGVTSNKCSKLSEDCVFNGSRSRGYCGYYDEDFNKCYNPHNPDNTNRTSTSNGVASNNCSKLSEDCPFNR</sequence>
<dbReference type="EMBL" id="LROS01000038">
    <property type="protein sequence ID" value="OBR91421.1"/>
    <property type="molecule type" value="Genomic_DNA"/>
</dbReference>
<protein>
    <submittedName>
        <fullName evidence="2">Uncharacterized protein</fullName>
    </submittedName>
</protein>
<feature type="region of interest" description="Disordered" evidence="1">
    <location>
        <begin position="178"/>
        <end position="201"/>
    </location>
</feature>
<name>A0A1A6AMY3_9CLOT</name>
<feature type="compositionally biased region" description="Polar residues" evidence="1">
    <location>
        <begin position="178"/>
        <end position="192"/>
    </location>
</feature>
<gene>
    <name evidence="2" type="ORF">CLRAG_29880</name>
</gene>
<reference evidence="2 3" key="1">
    <citation type="journal article" date="2012" name="Front. Microbiol.">
        <title>Draft Genome Sequence of the Virulent Strain 01-B526 of the Fish Pathogen Aeromonas salmonicida.</title>
        <authorList>
            <person name="Charette S.J."/>
            <person name="Brochu F."/>
            <person name="Boyle B."/>
            <person name="Filion G."/>
            <person name="Tanaka K.H."/>
            <person name="Derome N."/>
        </authorList>
    </citation>
    <scope>NUCLEOTIDE SEQUENCE [LARGE SCALE GENOMIC DNA]</scope>
    <source>
        <strain evidence="2 3">P11</strain>
    </source>
</reference>
<dbReference type="RefSeq" id="WP_154104998.1">
    <property type="nucleotide sequence ID" value="NZ_LROS01000038.1"/>
</dbReference>
<dbReference type="Proteomes" id="UP000093954">
    <property type="component" value="Unassembled WGS sequence"/>
</dbReference>
<proteinExistence type="predicted"/>
<dbReference type="AlphaFoldDB" id="A0A1A6AMY3"/>
<organism evidence="2 3">
    <name type="scientific">Clostridium ragsdalei P11</name>
    <dbReference type="NCBI Taxonomy" id="1353534"/>
    <lineage>
        <taxon>Bacteria</taxon>
        <taxon>Bacillati</taxon>
        <taxon>Bacillota</taxon>
        <taxon>Clostridia</taxon>
        <taxon>Eubacteriales</taxon>
        <taxon>Clostridiaceae</taxon>
        <taxon>Clostridium</taxon>
    </lineage>
</organism>
<evidence type="ECO:0000256" key="1">
    <source>
        <dbReference type="SAM" id="MobiDB-lite"/>
    </source>
</evidence>
<dbReference type="PATRIC" id="fig|1353534.3.peg.3034"/>